<dbReference type="EMBL" id="JASHID010000001">
    <property type="protein sequence ID" value="MDI9863058.1"/>
    <property type="molecule type" value="Genomic_DNA"/>
</dbReference>
<evidence type="ECO:0000313" key="2">
    <source>
        <dbReference type="Proteomes" id="UP001236569"/>
    </source>
</evidence>
<organism evidence="1 2">
    <name type="scientific">Flectobacillus longus</name>
    <dbReference type="NCBI Taxonomy" id="2984207"/>
    <lineage>
        <taxon>Bacteria</taxon>
        <taxon>Pseudomonadati</taxon>
        <taxon>Bacteroidota</taxon>
        <taxon>Cytophagia</taxon>
        <taxon>Cytophagales</taxon>
        <taxon>Flectobacillaceae</taxon>
        <taxon>Flectobacillus</taxon>
    </lineage>
</organism>
<gene>
    <name evidence="1" type="ORF">QM480_01875</name>
</gene>
<sequence length="98" mass="11578">MNKATSLQTPRTIQEFARTFMAFSQGSEVNIKHLGGGFWECEFTVYQQFNWGDPSHWNSVSDWPSELYSYAFFSDYIWNPQCDSFQRIHTIGFNFQIQ</sequence>
<proteinExistence type="predicted"/>
<name>A0ABT6YHJ1_9BACT</name>
<dbReference type="RefSeq" id="WP_283368396.1">
    <property type="nucleotide sequence ID" value="NZ_JASHID010000001.1"/>
</dbReference>
<evidence type="ECO:0000313" key="1">
    <source>
        <dbReference type="EMBL" id="MDI9863058.1"/>
    </source>
</evidence>
<comment type="caution">
    <text evidence="1">The sequence shown here is derived from an EMBL/GenBank/DDBJ whole genome shotgun (WGS) entry which is preliminary data.</text>
</comment>
<protein>
    <submittedName>
        <fullName evidence="1">Uncharacterized protein</fullName>
    </submittedName>
</protein>
<reference evidence="1 2" key="1">
    <citation type="submission" date="2023-05" db="EMBL/GenBank/DDBJ databases">
        <title>Novel species of genus Flectobacillus isolated from stream in China.</title>
        <authorList>
            <person name="Lu H."/>
        </authorList>
    </citation>
    <scope>NUCLEOTIDE SEQUENCE [LARGE SCALE GENOMIC DNA]</scope>
    <source>
        <strain evidence="1 2">DC10W</strain>
    </source>
</reference>
<keyword evidence="2" id="KW-1185">Reference proteome</keyword>
<dbReference type="Proteomes" id="UP001236569">
    <property type="component" value="Unassembled WGS sequence"/>
</dbReference>
<accession>A0ABT6YHJ1</accession>